<feature type="coiled-coil region" evidence="13">
    <location>
        <begin position="143"/>
        <end position="189"/>
    </location>
</feature>
<dbReference type="SMART" id="SM00220">
    <property type="entry name" value="S_TKc"/>
    <property type="match status" value="2"/>
</dbReference>
<dbReference type="Gene3D" id="1.10.510.10">
    <property type="entry name" value="Transferase(Phosphotransferase) domain 1"/>
    <property type="match status" value="2"/>
</dbReference>
<dbReference type="FunFam" id="3.10.110.10:FF:000050">
    <property type="entry name" value="eIF-2-alpha kinase GCN2"/>
    <property type="match status" value="1"/>
</dbReference>
<proteinExistence type="inferred from homology"/>
<dbReference type="Gene3D" id="3.10.110.10">
    <property type="entry name" value="Ubiquitin Conjugating Enzyme"/>
    <property type="match status" value="1"/>
</dbReference>
<dbReference type="CDD" id="cd14012">
    <property type="entry name" value="PK_eIF2AK_GCN2_rpt1"/>
    <property type="match status" value="1"/>
</dbReference>
<dbReference type="InterPro" id="IPR011009">
    <property type="entry name" value="Kinase-like_dom_sf"/>
</dbReference>
<dbReference type="InterPro" id="IPR016255">
    <property type="entry name" value="Gcn2"/>
</dbReference>
<dbReference type="Gene3D" id="3.40.50.800">
    <property type="entry name" value="Anticodon-binding domain"/>
    <property type="match status" value="1"/>
</dbReference>
<feature type="binding site" evidence="11">
    <location>
        <position position="598"/>
    </location>
    <ligand>
        <name>ATP</name>
        <dbReference type="ChEBI" id="CHEBI:30616"/>
    </ligand>
</feature>
<dbReference type="GO" id="GO:0140469">
    <property type="term" value="P:GCN2-mediated signaling"/>
    <property type="evidence" value="ECO:0007669"/>
    <property type="project" value="EnsemblFungi"/>
</dbReference>
<feature type="domain" description="RWD" evidence="16">
    <location>
        <begin position="13"/>
        <end position="126"/>
    </location>
</feature>
<dbReference type="GO" id="GO:0022626">
    <property type="term" value="C:cytosolic ribosome"/>
    <property type="evidence" value="ECO:0007669"/>
    <property type="project" value="EnsemblFungi"/>
</dbReference>
<sequence length="1615" mass="183253">TNEMLKYRDIQQNEVDVLKAIYMDDFRDLTPDGGAWNQAPDPVFSIRLAARSDTDTDKYVQLDLNVRFNPTYPKSLPEIAVNEPRNIMQSQLSEIRDFIKQRCQDLKGQEMIYDIASSIQEKLEEYIGQLKTTSLEQERLNNLQKLKDQESRKTQLQEQAERQALIEKERELQIRLEQELRRRDLVQEEDLTNKDHRRVTFPVQDESQPALSKLFAFDDPITVSTSSGSIEFKEVRSLVKLASHGLGHNYLVKPTLNSEPTAAGLPVFLLQQFLFTDPYWFSNDGKKELEVLESELAALNTLRHPNIVPVYASRIASFGTSWEVTILTEYSFEGKLRDILELVDTVNISIVRKWIIDILGALEDLHKKGFIHKDITPDSIIIFREPDRKSTIAKLCNVGYGATIRELNGMHPFNSQTSNVSILALWSPPEFSESYRRTRKSDMWTLGRTIVQAIWGLNIIEEYETPNQFLRDISMPPTLLEFLRKIFKPEPKKRPTAFELLPLPFLRNDIADDDSLIMTKPTSRGGSVSGSSTKLHQAGHQHNNNSYGHLDSRSSRMNTSNFSRYATDFEEIESLGKGAYGEVVKARNRLDGRFYAIKKIRHTKKDISTILTEVLLLSRLNHQYVVRYYTAWLETDSWTEESDTGQIDDSSIQTETTMETTATETNNTATSVSIPDEDSILHSINALNLTDPFDFISGSRGHSQIVFENSTTGSTGAADTPVSQESASVSHTVTRANTYTAYTLFIQMDYCENLTLSDLIKQGLASRPDDYWLLFRQLIEGLKHIHGMGIIHRDLKPSNIFIDRDGNCKIGDFGLAKNVHSEQPTMGSAGGDVEDITTEIGTALYAAPEMSSSKVNAKVSDKVDMYSLGIIFFEMCCPLRTVMERVSVLRRLRSSSIAFPHEFISNGKHQAESSIIRSLLDHDPSRRPNAAELLTSSFLPVRIEDDIIKQALREMSDSSSEWHGRILESLFSKPYDYVSDILYDKELPSLTMNDELLQNVMLERVFEVCRVHGAFECRTRPLIFPKSQKYTVPNVFDLIDTKGNILQLPYDLTLPHAREIANLNNGTFRSFAWNYVYRANHDYAVSGYQRFAELDVDIVSCNKLDLSLHDAEAIKLLDSILAVFPCFEPPMVKIYINHFDILRSLLEFCRVPAAQHSKVRSLLSKFRHGTSFSDFISVLRSKSNISSAAANDIEQFNFCADVEAGIRKLQKIMDGTAAAVSLEEPIAHIRLVMANLSRMHLRHQVLLVPLSNYNSEFYQHGIMFQIVLEKDHAGANVLGAGGRYDELVKYFSRKKATDALDSTPDSLKFARAVGFNLAWESLFQAMCEYKRHAIKSHKKDTYYSFDLWFLARSDVLVWSAYDSNRRSGCITVLNKLWENNIRAELGSQSYSTEDAMNEARMNGANWVVILKQGHIDFDTTNVKTLKVRNMARKVDVEVSFNELVAHLVSEITERNKSVYETSNMLGSSQNHKSGTLASASGTSLSSDHQMGSADVTVVMSRYDRNLPGKWKNQNRSVQKRIIAERGADAINRFRADLGIAPTIAVDMKDEVFNMVAGTGMDGDSWKQLLAQIPAGQKQAVQNLRDILVQEVEKGTKVVFLYSYRNERVISYDLRR</sequence>
<dbReference type="GO" id="GO:0000049">
    <property type="term" value="F:tRNA binding"/>
    <property type="evidence" value="ECO:0007669"/>
    <property type="project" value="EnsemblFungi"/>
</dbReference>
<feature type="domain" description="Protein kinase" evidence="15">
    <location>
        <begin position="569"/>
        <end position="939"/>
    </location>
</feature>
<evidence type="ECO:0000256" key="2">
    <source>
        <dbReference type="ARBA" id="ARBA00022527"/>
    </source>
</evidence>
<keyword evidence="18" id="KW-1185">Reference proteome</keyword>
<dbReference type="GO" id="GO:0042803">
    <property type="term" value="F:protein homodimerization activity"/>
    <property type="evidence" value="ECO:0007669"/>
    <property type="project" value="EnsemblFungi"/>
</dbReference>
<comment type="catalytic activity">
    <reaction evidence="8">
        <text>L-threonyl-[protein] + ATP = O-phospho-L-threonyl-[protein] + ADP + H(+)</text>
        <dbReference type="Rhea" id="RHEA:46608"/>
        <dbReference type="Rhea" id="RHEA-COMP:11060"/>
        <dbReference type="Rhea" id="RHEA-COMP:11605"/>
        <dbReference type="ChEBI" id="CHEBI:15378"/>
        <dbReference type="ChEBI" id="CHEBI:30013"/>
        <dbReference type="ChEBI" id="CHEBI:30616"/>
        <dbReference type="ChEBI" id="CHEBI:61977"/>
        <dbReference type="ChEBI" id="CHEBI:456216"/>
        <dbReference type="EC" id="2.7.11.1"/>
    </reaction>
</comment>
<accession>A0A1E4TBX8</accession>
<dbReference type="GO" id="GO:1990611">
    <property type="term" value="P:regulation of cytoplasmic translational initiation in response to stress"/>
    <property type="evidence" value="ECO:0007669"/>
    <property type="project" value="EnsemblFungi"/>
</dbReference>
<dbReference type="InterPro" id="IPR050339">
    <property type="entry name" value="CC_SR_Kinase"/>
</dbReference>
<dbReference type="InterPro" id="IPR024435">
    <property type="entry name" value="HisRS-related_dom"/>
</dbReference>
<dbReference type="SUPFAM" id="SSF56112">
    <property type="entry name" value="Protein kinase-like (PK-like)"/>
    <property type="match status" value="2"/>
</dbReference>
<dbReference type="GO" id="GO:0043023">
    <property type="term" value="F:ribosomal large subunit binding"/>
    <property type="evidence" value="ECO:0007669"/>
    <property type="project" value="EnsemblFungi"/>
</dbReference>
<evidence type="ECO:0000256" key="8">
    <source>
        <dbReference type="ARBA" id="ARBA00047899"/>
    </source>
</evidence>
<evidence type="ECO:0000256" key="11">
    <source>
        <dbReference type="PIRSR" id="PIRSR000660-2"/>
    </source>
</evidence>
<gene>
    <name evidence="17" type="ORF">CANCADRAFT_16753</name>
</gene>
<dbReference type="Gene3D" id="3.30.930.10">
    <property type="entry name" value="Bira Bifunctional Protein, Domain 2"/>
    <property type="match status" value="1"/>
</dbReference>
<evidence type="ECO:0000256" key="3">
    <source>
        <dbReference type="ARBA" id="ARBA00022679"/>
    </source>
</evidence>
<keyword evidence="5" id="KW-0418">Kinase</keyword>
<comment type="similarity">
    <text evidence="7">Belongs to the protein kinase superfamily. Ser/Thr protein kinase family. GCN2 subfamily.</text>
</comment>
<dbReference type="Pfam" id="PF05773">
    <property type="entry name" value="RWD"/>
    <property type="match status" value="1"/>
</dbReference>
<dbReference type="InterPro" id="IPR036621">
    <property type="entry name" value="Anticodon-bd_dom_sf"/>
</dbReference>
<dbReference type="Pfam" id="PF00069">
    <property type="entry name" value="Pkinase"/>
    <property type="match status" value="3"/>
</dbReference>
<dbReference type="InterPro" id="IPR000719">
    <property type="entry name" value="Prot_kinase_dom"/>
</dbReference>
<dbReference type="GO" id="GO:0071264">
    <property type="term" value="P:positive regulation of translational initiation in response to starvation"/>
    <property type="evidence" value="ECO:0007669"/>
    <property type="project" value="EnsemblFungi"/>
</dbReference>
<dbReference type="PROSITE" id="PS00107">
    <property type="entry name" value="PROTEIN_KINASE_ATP"/>
    <property type="match status" value="1"/>
</dbReference>
<dbReference type="CDD" id="cd23823">
    <property type="entry name" value="RWD_GCN2"/>
    <property type="match status" value="1"/>
</dbReference>
<dbReference type="InterPro" id="IPR008271">
    <property type="entry name" value="Ser/Thr_kinase_AS"/>
</dbReference>
<evidence type="ECO:0000256" key="4">
    <source>
        <dbReference type="ARBA" id="ARBA00022741"/>
    </source>
</evidence>
<keyword evidence="4 11" id="KW-0547">Nucleotide-binding</keyword>
<feature type="domain" description="Protein kinase" evidence="15">
    <location>
        <begin position="221"/>
        <end position="506"/>
    </location>
</feature>
<dbReference type="GO" id="GO:0005524">
    <property type="term" value="F:ATP binding"/>
    <property type="evidence" value="ECO:0007669"/>
    <property type="project" value="UniProtKB-UniRule"/>
</dbReference>
<dbReference type="GO" id="GO:0004860">
    <property type="term" value="F:protein kinase inhibitor activity"/>
    <property type="evidence" value="ECO:0007669"/>
    <property type="project" value="EnsemblFungi"/>
</dbReference>
<feature type="binding site" evidence="11">
    <location>
        <begin position="575"/>
        <end position="583"/>
    </location>
    <ligand>
        <name>ATP</name>
        <dbReference type="ChEBI" id="CHEBI:30616"/>
    </ligand>
</feature>
<dbReference type="GO" id="GO:0015935">
    <property type="term" value="C:small ribosomal subunit"/>
    <property type="evidence" value="ECO:0007669"/>
    <property type="project" value="EnsemblFungi"/>
</dbReference>
<feature type="non-terminal residue" evidence="17">
    <location>
        <position position="1615"/>
    </location>
</feature>
<dbReference type="FunFam" id="3.30.200.20:FF:000379">
    <property type="entry name" value="eIF-2-alpha kinase GCN2"/>
    <property type="match status" value="1"/>
</dbReference>
<dbReference type="GO" id="GO:0004694">
    <property type="term" value="F:eukaryotic translation initiation factor 2alpha kinase activity"/>
    <property type="evidence" value="ECO:0007669"/>
    <property type="project" value="EnsemblFungi"/>
</dbReference>
<organism evidence="17 18">
    <name type="scientific">Tortispora caseinolytica NRRL Y-17796</name>
    <dbReference type="NCBI Taxonomy" id="767744"/>
    <lineage>
        <taxon>Eukaryota</taxon>
        <taxon>Fungi</taxon>
        <taxon>Dikarya</taxon>
        <taxon>Ascomycota</taxon>
        <taxon>Saccharomycotina</taxon>
        <taxon>Trigonopsidomycetes</taxon>
        <taxon>Trigonopsidales</taxon>
        <taxon>Trigonopsidaceae</taxon>
        <taxon>Tortispora</taxon>
    </lineage>
</organism>
<dbReference type="GO" id="GO:0034198">
    <property type="term" value="P:cellular response to amino acid starvation"/>
    <property type="evidence" value="ECO:0007669"/>
    <property type="project" value="EnsemblFungi"/>
</dbReference>
<dbReference type="InterPro" id="IPR017441">
    <property type="entry name" value="Protein_kinase_ATP_BS"/>
</dbReference>
<dbReference type="Pfam" id="PF13393">
    <property type="entry name" value="tRNA-synt_His"/>
    <property type="match status" value="1"/>
</dbReference>
<dbReference type="SMART" id="SM00591">
    <property type="entry name" value="RWD"/>
    <property type="match status" value="1"/>
</dbReference>
<evidence type="ECO:0000259" key="16">
    <source>
        <dbReference type="PROSITE" id="PS50908"/>
    </source>
</evidence>
<dbReference type="Proteomes" id="UP000095023">
    <property type="component" value="Unassembled WGS sequence"/>
</dbReference>
<feature type="compositionally biased region" description="Low complexity" evidence="14">
    <location>
        <begin position="1473"/>
        <end position="1486"/>
    </location>
</feature>
<evidence type="ECO:0000256" key="13">
    <source>
        <dbReference type="SAM" id="Coils"/>
    </source>
</evidence>
<dbReference type="Gene3D" id="3.30.200.20">
    <property type="entry name" value="Phosphorylase Kinase, domain 1"/>
    <property type="match status" value="1"/>
</dbReference>
<feature type="compositionally biased region" description="Low complexity" evidence="14">
    <location>
        <begin position="523"/>
        <end position="532"/>
    </location>
</feature>
<evidence type="ECO:0000256" key="12">
    <source>
        <dbReference type="PROSITE-ProRule" id="PRU10141"/>
    </source>
</evidence>
<dbReference type="GO" id="GO:0005634">
    <property type="term" value="C:nucleus"/>
    <property type="evidence" value="ECO:0007669"/>
    <property type="project" value="TreeGrafter"/>
</dbReference>
<evidence type="ECO:0000256" key="9">
    <source>
        <dbReference type="ARBA" id="ARBA00048679"/>
    </source>
</evidence>
<protein>
    <recommendedName>
        <fullName evidence="1">non-specific serine/threonine protein kinase</fullName>
        <ecNumber evidence="1">2.7.11.1</ecNumber>
    </recommendedName>
</protein>
<dbReference type="Pfam" id="PF12745">
    <property type="entry name" value="HGTP_anticodon2"/>
    <property type="match status" value="1"/>
</dbReference>
<dbReference type="InterPro" id="IPR016135">
    <property type="entry name" value="UBQ-conjugating_enzyme/RWD"/>
</dbReference>
<dbReference type="InterPro" id="IPR006575">
    <property type="entry name" value="RWD_dom"/>
</dbReference>
<feature type="non-terminal residue" evidence="17">
    <location>
        <position position="1"/>
    </location>
</feature>
<dbReference type="CDD" id="cd14046">
    <property type="entry name" value="STKc_EIF2AK4_GCN2_rpt2"/>
    <property type="match status" value="1"/>
</dbReference>
<keyword evidence="6 11" id="KW-0067">ATP-binding</keyword>
<evidence type="ECO:0000256" key="1">
    <source>
        <dbReference type="ARBA" id="ARBA00012513"/>
    </source>
</evidence>
<dbReference type="GO" id="GO:0000077">
    <property type="term" value="P:DNA damage checkpoint signaling"/>
    <property type="evidence" value="ECO:0007669"/>
    <property type="project" value="EnsemblFungi"/>
</dbReference>
<dbReference type="InterPro" id="IPR045864">
    <property type="entry name" value="aa-tRNA-synth_II/BPL/LPL"/>
</dbReference>
<dbReference type="EC" id="2.7.11.1" evidence="1"/>
<dbReference type="PROSITE" id="PS00108">
    <property type="entry name" value="PROTEIN_KINASE_ST"/>
    <property type="match status" value="1"/>
</dbReference>
<evidence type="ECO:0000256" key="7">
    <source>
        <dbReference type="ARBA" id="ARBA00037982"/>
    </source>
</evidence>
<evidence type="ECO:0000313" key="18">
    <source>
        <dbReference type="Proteomes" id="UP000095023"/>
    </source>
</evidence>
<dbReference type="PIRSF" id="PIRSF000660">
    <property type="entry name" value="Ser/Thr_PK_GCN2"/>
    <property type="match status" value="1"/>
</dbReference>
<feature type="active site" description="Proton acceptor" evidence="10">
    <location>
        <position position="794"/>
    </location>
</feature>
<dbReference type="SUPFAM" id="SSF55681">
    <property type="entry name" value="Class II aaRS and biotin synthetases"/>
    <property type="match status" value="1"/>
</dbReference>
<dbReference type="EMBL" id="KV453843">
    <property type="protein sequence ID" value="ODV89249.1"/>
    <property type="molecule type" value="Genomic_DNA"/>
</dbReference>
<dbReference type="GO" id="GO:0031369">
    <property type="term" value="F:translation initiation factor binding"/>
    <property type="evidence" value="ECO:0007669"/>
    <property type="project" value="EnsemblFungi"/>
</dbReference>
<dbReference type="SUPFAM" id="SSF52954">
    <property type="entry name" value="Class II aaRS ABD-related"/>
    <property type="match status" value="1"/>
</dbReference>
<evidence type="ECO:0000313" key="17">
    <source>
        <dbReference type="EMBL" id="ODV89249.1"/>
    </source>
</evidence>
<dbReference type="PANTHER" id="PTHR11042:SF136">
    <property type="entry name" value="EIF-2-ALPHA KINASE GCN2"/>
    <property type="match status" value="1"/>
</dbReference>
<dbReference type="SUPFAM" id="SSF54495">
    <property type="entry name" value="UBC-like"/>
    <property type="match status" value="1"/>
</dbReference>
<dbReference type="PROSITE" id="PS50908">
    <property type="entry name" value="RWD"/>
    <property type="match status" value="1"/>
</dbReference>
<dbReference type="GO" id="GO:0015934">
    <property type="term" value="C:large ribosomal subunit"/>
    <property type="evidence" value="ECO:0007669"/>
    <property type="project" value="EnsemblFungi"/>
</dbReference>
<dbReference type="GO" id="GO:0071232">
    <property type="term" value="P:cellular response to histidine"/>
    <property type="evidence" value="ECO:0007669"/>
    <property type="project" value="EnsemblFungi"/>
</dbReference>
<comment type="catalytic activity">
    <reaction evidence="9">
        <text>L-seryl-[protein] + ATP = O-phospho-L-seryl-[protein] + ADP + H(+)</text>
        <dbReference type="Rhea" id="RHEA:17989"/>
        <dbReference type="Rhea" id="RHEA-COMP:9863"/>
        <dbReference type="Rhea" id="RHEA-COMP:11604"/>
        <dbReference type="ChEBI" id="CHEBI:15378"/>
        <dbReference type="ChEBI" id="CHEBI:29999"/>
        <dbReference type="ChEBI" id="CHEBI:30616"/>
        <dbReference type="ChEBI" id="CHEBI:83421"/>
        <dbReference type="ChEBI" id="CHEBI:456216"/>
        <dbReference type="EC" id="2.7.11.1"/>
    </reaction>
</comment>
<keyword evidence="13" id="KW-0175">Coiled coil</keyword>
<name>A0A1E4TBX8_9ASCO</name>
<dbReference type="GO" id="GO:1903833">
    <property type="term" value="P:positive regulation of cellular response to amino acid starvation"/>
    <property type="evidence" value="ECO:0007669"/>
    <property type="project" value="EnsemblFungi"/>
</dbReference>
<reference evidence="18" key="1">
    <citation type="submission" date="2016-02" db="EMBL/GenBank/DDBJ databases">
        <title>Comparative genomics of biotechnologically important yeasts.</title>
        <authorList>
            <consortium name="DOE Joint Genome Institute"/>
            <person name="Riley R."/>
            <person name="Haridas S."/>
            <person name="Wolfe K.H."/>
            <person name="Lopes M.R."/>
            <person name="Hittinger C.T."/>
            <person name="Goker M."/>
            <person name="Salamov A."/>
            <person name="Wisecaver J."/>
            <person name="Long T.M."/>
            <person name="Aerts A.L."/>
            <person name="Barry K."/>
            <person name="Choi C."/>
            <person name="Clum A."/>
            <person name="Coughlan A.Y."/>
            <person name="Deshpande S."/>
            <person name="Douglass A.P."/>
            <person name="Hanson S.J."/>
            <person name="Klenk H.-P."/>
            <person name="Labutti K."/>
            <person name="Lapidus A."/>
            <person name="Lindquist E."/>
            <person name="Lipzen A."/>
            <person name="Meier-Kolthoff J.P."/>
            <person name="Ohm R.A."/>
            <person name="Otillar R.P."/>
            <person name="Pangilinan J."/>
            <person name="Peng Y."/>
            <person name="Rokas A."/>
            <person name="Rosa C.A."/>
            <person name="Scheuner C."/>
            <person name="Sibirny A.A."/>
            <person name="Slot J.C."/>
            <person name="Stielow J.B."/>
            <person name="Sun H."/>
            <person name="Kurtzman C.P."/>
            <person name="Blackwell M."/>
            <person name="Jeffries T.W."/>
            <person name="Grigoriev I.V."/>
        </authorList>
    </citation>
    <scope>NUCLEOTIDE SEQUENCE [LARGE SCALE GENOMIC DNA]</scope>
    <source>
        <strain evidence="18">NRRL Y-17796</strain>
    </source>
</reference>
<feature type="binding site" evidence="12">
    <location>
        <position position="599"/>
    </location>
    <ligand>
        <name>ATP</name>
        <dbReference type="ChEBI" id="CHEBI:30616"/>
    </ligand>
</feature>
<dbReference type="PROSITE" id="PS50011">
    <property type="entry name" value="PROTEIN_KINASE_DOM"/>
    <property type="match status" value="2"/>
</dbReference>
<keyword evidence="2" id="KW-0723">Serine/threonine-protein kinase</keyword>
<evidence type="ECO:0000256" key="5">
    <source>
        <dbReference type="ARBA" id="ARBA00022777"/>
    </source>
</evidence>
<feature type="region of interest" description="Disordered" evidence="14">
    <location>
        <begin position="1464"/>
        <end position="1490"/>
    </location>
</feature>
<evidence type="ECO:0000259" key="15">
    <source>
        <dbReference type="PROSITE" id="PS50011"/>
    </source>
</evidence>
<dbReference type="OrthoDB" id="341578at2759"/>
<evidence type="ECO:0000256" key="14">
    <source>
        <dbReference type="SAM" id="MobiDB-lite"/>
    </source>
</evidence>
<dbReference type="InterPro" id="IPR041715">
    <property type="entry name" value="HisRS-like_core"/>
</dbReference>
<feature type="region of interest" description="Disordered" evidence="14">
    <location>
        <begin position="521"/>
        <end position="555"/>
    </location>
</feature>
<evidence type="ECO:0000256" key="10">
    <source>
        <dbReference type="PIRSR" id="PIRSR000660-1"/>
    </source>
</evidence>
<keyword evidence="3" id="KW-0808">Transferase</keyword>
<dbReference type="GO" id="GO:0003725">
    <property type="term" value="F:double-stranded RNA binding"/>
    <property type="evidence" value="ECO:0007669"/>
    <property type="project" value="EnsemblFungi"/>
</dbReference>
<dbReference type="PANTHER" id="PTHR11042">
    <property type="entry name" value="EUKARYOTIC TRANSLATION INITIATION FACTOR 2-ALPHA KINASE EIF2-ALPHA KINASE -RELATED"/>
    <property type="match status" value="1"/>
</dbReference>
<evidence type="ECO:0000256" key="6">
    <source>
        <dbReference type="ARBA" id="ARBA00022840"/>
    </source>
</evidence>